<evidence type="ECO:0000313" key="2">
    <source>
        <dbReference type="EMBL" id="MBZ0060105.1"/>
    </source>
</evidence>
<gene>
    <name evidence="2" type="ORF">ITX56_20365</name>
</gene>
<sequence length="204" mass="21917">MKKTLFALPPAILMALPCIVSPASAAQPVHAVDVKSFDVGGVKTGMSVEQARAAMQKNFGVSADKIEASKSATYQVATKITGSPQVMYLVYENNGTRMQVSFEPRVPYDKSNPMAAALISYEIPWTSDNAASMKEAALAKYGPVSAPDTNPIWCEKPLPGTGMGCEQGTAELKVASTKLTLIDPAWQNARIKFMDQQNATKPQF</sequence>
<feature type="chain" id="PRO_5045640085" evidence="1">
    <location>
        <begin position="26"/>
        <end position="204"/>
    </location>
</feature>
<dbReference type="EMBL" id="JADMNK010000014">
    <property type="protein sequence ID" value="MBZ0060105.1"/>
    <property type="molecule type" value="Genomic_DNA"/>
</dbReference>
<name>A0ABS7S0S5_9ENTR</name>
<dbReference type="RefSeq" id="WP_052246226.1">
    <property type="nucleotide sequence ID" value="NZ_JADMNK010000014.1"/>
</dbReference>
<accession>A0ABS7S0S5</accession>
<evidence type="ECO:0000313" key="3">
    <source>
        <dbReference type="Proteomes" id="UP000706580"/>
    </source>
</evidence>
<comment type="caution">
    <text evidence="2">The sequence shown here is derived from an EMBL/GenBank/DDBJ whole genome shotgun (WGS) entry which is preliminary data.</text>
</comment>
<feature type="signal peptide" evidence="1">
    <location>
        <begin position="1"/>
        <end position="25"/>
    </location>
</feature>
<keyword evidence="1" id="KW-0732">Signal</keyword>
<protein>
    <submittedName>
        <fullName evidence="2">Uncharacterized protein</fullName>
    </submittedName>
</protein>
<reference evidence="2 3" key="1">
    <citation type="submission" date="2020-11" db="EMBL/GenBank/DDBJ databases">
        <title>Draft Genome of Enterobacter sp. strain EMC7.</title>
        <authorList>
            <person name="Barman P."/>
            <person name="Sinha S."/>
            <person name="Sen S."/>
            <person name="Chakraborty R."/>
        </authorList>
    </citation>
    <scope>NUCLEOTIDE SEQUENCE [LARGE SCALE GENOMIC DNA]</scope>
    <source>
        <strain evidence="2 3">EMC7</strain>
    </source>
</reference>
<evidence type="ECO:0000256" key="1">
    <source>
        <dbReference type="SAM" id="SignalP"/>
    </source>
</evidence>
<dbReference type="Proteomes" id="UP000706580">
    <property type="component" value="Unassembled WGS sequence"/>
</dbReference>
<organism evidence="2 3">
    <name type="scientific">Leclercia barmai</name>
    <dbReference type="NCBI Taxonomy" id="2785629"/>
    <lineage>
        <taxon>Bacteria</taxon>
        <taxon>Pseudomonadati</taxon>
        <taxon>Pseudomonadota</taxon>
        <taxon>Gammaproteobacteria</taxon>
        <taxon>Enterobacterales</taxon>
        <taxon>Enterobacteriaceae</taxon>
        <taxon>Leclercia</taxon>
    </lineage>
</organism>
<proteinExistence type="predicted"/>
<keyword evidence="3" id="KW-1185">Reference proteome</keyword>